<evidence type="ECO:0000313" key="3">
    <source>
        <dbReference type="Proteomes" id="UP000235388"/>
    </source>
</evidence>
<protein>
    <submittedName>
        <fullName evidence="2">Uncharacterized protein</fullName>
    </submittedName>
</protein>
<feature type="compositionally biased region" description="Polar residues" evidence="1">
    <location>
        <begin position="82"/>
        <end position="96"/>
    </location>
</feature>
<dbReference type="Proteomes" id="UP000235388">
    <property type="component" value="Unassembled WGS sequence"/>
</dbReference>
<name>A0A2N5SW52_9BASI</name>
<accession>A0A2N5SW52</accession>
<reference evidence="2 3" key="1">
    <citation type="submission" date="2017-11" db="EMBL/GenBank/DDBJ databases">
        <title>De novo assembly and phasing of dikaryotic genomes from two isolates of Puccinia coronata f. sp. avenae, the causal agent of oat crown rust.</title>
        <authorList>
            <person name="Miller M.E."/>
            <person name="Zhang Y."/>
            <person name="Omidvar V."/>
            <person name="Sperschneider J."/>
            <person name="Schwessinger B."/>
            <person name="Raley C."/>
            <person name="Palmer J.M."/>
            <person name="Garnica D."/>
            <person name="Upadhyaya N."/>
            <person name="Rathjen J."/>
            <person name="Taylor J.M."/>
            <person name="Park R.F."/>
            <person name="Dodds P.N."/>
            <person name="Hirsch C.D."/>
            <person name="Kianian S.F."/>
            <person name="Figueroa M."/>
        </authorList>
    </citation>
    <scope>NUCLEOTIDE SEQUENCE [LARGE SCALE GENOMIC DNA]</scope>
    <source>
        <strain evidence="2">12NC29</strain>
    </source>
</reference>
<feature type="region of interest" description="Disordered" evidence="1">
    <location>
        <begin position="1"/>
        <end position="96"/>
    </location>
</feature>
<proteinExistence type="predicted"/>
<dbReference type="EMBL" id="PGCJ01000849">
    <property type="protein sequence ID" value="PLW17465.1"/>
    <property type="molecule type" value="Genomic_DNA"/>
</dbReference>
<feature type="compositionally biased region" description="Basic and acidic residues" evidence="1">
    <location>
        <begin position="22"/>
        <end position="51"/>
    </location>
</feature>
<gene>
    <name evidence="2" type="ORF">PCANC_14820</name>
</gene>
<dbReference type="AlphaFoldDB" id="A0A2N5SW52"/>
<comment type="caution">
    <text evidence="2">The sequence shown here is derived from an EMBL/GenBank/DDBJ whole genome shotgun (WGS) entry which is preliminary data.</text>
</comment>
<evidence type="ECO:0000256" key="1">
    <source>
        <dbReference type="SAM" id="MobiDB-lite"/>
    </source>
</evidence>
<keyword evidence="3" id="KW-1185">Reference proteome</keyword>
<organism evidence="2 3">
    <name type="scientific">Puccinia coronata f. sp. avenae</name>
    <dbReference type="NCBI Taxonomy" id="200324"/>
    <lineage>
        <taxon>Eukaryota</taxon>
        <taxon>Fungi</taxon>
        <taxon>Dikarya</taxon>
        <taxon>Basidiomycota</taxon>
        <taxon>Pucciniomycotina</taxon>
        <taxon>Pucciniomycetes</taxon>
        <taxon>Pucciniales</taxon>
        <taxon>Pucciniaceae</taxon>
        <taxon>Puccinia</taxon>
    </lineage>
</organism>
<sequence>MRLLAHLALSLEETQAGTGGEVPKDGSKVPKACDKIPEDGGKAPENKGKDPSEDEDPELGLVLPDNIDTSMEGEENPVPLLTQPSQNSTPSPTDYLSCSHTKKDNVAFALEGLTGYLMQQQDCAVERARQRNTSFAASQASNEINVQVFITINNEEL</sequence>
<evidence type="ECO:0000313" key="2">
    <source>
        <dbReference type="EMBL" id="PLW17465.1"/>
    </source>
</evidence>